<gene>
    <name evidence="1" type="ORF">CWM47_32975</name>
</gene>
<dbReference type="Proteomes" id="UP000232883">
    <property type="component" value="Chromosome"/>
</dbReference>
<dbReference type="OrthoDB" id="951251at2"/>
<evidence type="ECO:0008006" key="3">
    <source>
        <dbReference type="Google" id="ProtNLM"/>
    </source>
</evidence>
<proteinExistence type="predicted"/>
<dbReference type="EMBL" id="CP025096">
    <property type="protein sequence ID" value="AUD06237.1"/>
    <property type="molecule type" value="Genomic_DNA"/>
</dbReference>
<accession>A0A2K8Z8P1</accession>
<name>A0A2K8Z8P1_9BACT</name>
<evidence type="ECO:0000313" key="1">
    <source>
        <dbReference type="EMBL" id="AUD06237.1"/>
    </source>
</evidence>
<organism evidence="1 2">
    <name type="scientific">Spirosoma pollinicola</name>
    <dbReference type="NCBI Taxonomy" id="2057025"/>
    <lineage>
        <taxon>Bacteria</taxon>
        <taxon>Pseudomonadati</taxon>
        <taxon>Bacteroidota</taxon>
        <taxon>Cytophagia</taxon>
        <taxon>Cytophagales</taxon>
        <taxon>Cytophagaceae</taxon>
        <taxon>Spirosoma</taxon>
    </lineage>
</organism>
<reference evidence="1 2" key="1">
    <citation type="submission" date="2017-11" db="EMBL/GenBank/DDBJ databases">
        <title>Taxonomic description and genome sequences of Spirosoma HA7 sp. nov., isolated from pollen microhabitat of Corylus avellana.</title>
        <authorList>
            <person name="Ambika Manirajan B."/>
            <person name="Suarez C."/>
            <person name="Ratering S."/>
            <person name="Geissler-Plaum R."/>
            <person name="Cardinale M."/>
            <person name="Sylvia S."/>
        </authorList>
    </citation>
    <scope>NUCLEOTIDE SEQUENCE [LARGE SCALE GENOMIC DNA]</scope>
    <source>
        <strain evidence="1 2">HA7</strain>
    </source>
</reference>
<dbReference type="AlphaFoldDB" id="A0A2K8Z8P1"/>
<evidence type="ECO:0000313" key="2">
    <source>
        <dbReference type="Proteomes" id="UP000232883"/>
    </source>
</evidence>
<sequence length="272" mass="30301">MKILYSLFWSICCLLGGVSRLEAQPQVTLRISFNPEQSRYEVFATPNFTAKNFIWGPSQVSVVLPEAVANERLSIRSTSVGSWSDNSVVYGPVLAATADFHGITTSGSKLDFQAGTEFLLFDFVLKGGYVPDVRLFNPGVDPGSEQKGMQGGDFRSYMSDHQGHDYLQIDSQRVILAVREVAVEDAAMQVVAYPNPSVSGKFRLYLPGFTPSEVVRVRLVNLTGRVLSTFEEKVESLVDRVIEVNSSVDGYVLLNLERLTTTQQFTHKLWFR</sequence>
<protein>
    <recommendedName>
        <fullName evidence="3">Secretion system C-terminal sorting domain-containing protein</fullName>
    </recommendedName>
</protein>
<dbReference type="KEGG" id="spir:CWM47_32975"/>
<dbReference type="RefSeq" id="WP_100992787.1">
    <property type="nucleotide sequence ID" value="NZ_CP025096.1"/>
</dbReference>
<keyword evidence="2" id="KW-1185">Reference proteome</keyword>